<dbReference type="PANTHER" id="PTHR43058:SF1">
    <property type="entry name" value="DUF427 DOMAIN-CONTAINING PROTEIN"/>
    <property type="match status" value="1"/>
</dbReference>
<proteinExistence type="predicted"/>
<feature type="domain" description="DUF427" evidence="1">
    <location>
        <begin position="41"/>
        <end position="130"/>
    </location>
</feature>
<organism evidence="2">
    <name type="scientific">marine metagenome</name>
    <dbReference type="NCBI Taxonomy" id="408172"/>
    <lineage>
        <taxon>unclassified sequences</taxon>
        <taxon>metagenomes</taxon>
        <taxon>ecological metagenomes</taxon>
    </lineage>
</organism>
<protein>
    <recommendedName>
        <fullName evidence="1">DUF427 domain-containing protein</fullName>
    </recommendedName>
</protein>
<dbReference type="InterPro" id="IPR007361">
    <property type="entry name" value="DUF427"/>
</dbReference>
<dbReference type="Pfam" id="PF04248">
    <property type="entry name" value="NTP_transf_9"/>
    <property type="match status" value="1"/>
</dbReference>
<reference evidence="2" key="1">
    <citation type="submission" date="2018-05" db="EMBL/GenBank/DDBJ databases">
        <authorList>
            <person name="Lanie J.A."/>
            <person name="Ng W.-L."/>
            <person name="Kazmierczak K.M."/>
            <person name="Andrzejewski T.M."/>
            <person name="Davidsen T.M."/>
            <person name="Wayne K.J."/>
            <person name="Tettelin H."/>
            <person name="Glass J.I."/>
            <person name="Rusch D."/>
            <person name="Podicherti R."/>
            <person name="Tsui H.-C.T."/>
            <person name="Winkler M.E."/>
        </authorList>
    </citation>
    <scope>NUCLEOTIDE SEQUENCE</scope>
</reference>
<dbReference type="Gene3D" id="2.170.150.40">
    <property type="entry name" value="Domain of unknown function (DUF427)"/>
    <property type="match status" value="1"/>
</dbReference>
<name>A0A383DYY8_9ZZZZ</name>
<dbReference type="InterPro" id="IPR038694">
    <property type="entry name" value="DUF427_sf"/>
</dbReference>
<dbReference type="AlphaFoldDB" id="A0A383DYY8"/>
<evidence type="ECO:0000313" key="2">
    <source>
        <dbReference type="EMBL" id="SVE49410.1"/>
    </source>
</evidence>
<sequence>MWQYSGNKRPSFAETPATGQESVWDYPRPPALRLDTRKVLVCLGKIEIAESNATYRILETASPPTFYIPPKDVCMGLLVDGKGKSFCEWKGTARYWSLMLAGRFIENIAWGYEQPNSAFSTIAGCLSFYPGLVKCFVDGERVRPQPGGFYGGWLTDEIAGPVKGLPGTSNW</sequence>
<accession>A0A383DYY8</accession>
<dbReference type="EMBL" id="UINC01221184">
    <property type="protein sequence ID" value="SVE49410.1"/>
    <property type="molecule type" value="Genomic_DNA"/>
</dbReference>
<dbReference type="PANTHER" id="PTHR43058">
    <property type="entry name" value="SLR0655 PROTEIN"/>
    <property type="match status" value="1"/>
</dbReference>
<gene>
    <name evidence="2" type="ORF">METZ01_LOCUS502264</name>
</gene>
<evidence type="ECO:0000259" key="1">
    <source>
        <dbReference type="Pfam" id="PF04248"/>
    </source>
</evidence>